<dbReference type="EMBL" id="VSZS01000066">
    <property type="protein sequence ID" value="TYR30538.1"/>
    <property type="molecule type" value="Genomic_DNA"/>
</dbReference>
<feature type="domain" description="ChsH2 rubredoxin-like zinc ribbon" evidence="2">
    <location>
        <begin position="23"/>
        <end position="59"/>
    </location>
</feature>
<dbReference type="Gene3D" id="6.10.30.10">
    <property type="match status" value="1"/>
</dbReference>
<dbReference type="AlphaFoldDB" id="A0A5D4GQD1"/>
<feature type="domain" description="ChsH2 C-terminal OB-fold" evidence="1">
    <location>
        <begin position="61"/>
        <end position="118"/>
    </location>
</feature>
<dbReference type="Pfam" id="PF01796">
    <property type="entry name" value="OB_ChsH2_C"/>
    <property type="match status" value="1"/>
</dbReference>
<evidence type="ECO:0000313" key="4">
    <source>
        <dbReference type="Proteomes" id="UP000323258"/>
    </source>
</evidence>
<dbReference type="InterPro" id="IPR012340">
    <property type="entry name" value="NA-bd_OB-fold"/>
</dbReference>
<dbReference type="PANTHER" id="PTHR34075:SF5">
    <property type="entry name" value="BLR3430 PROTEIN"/>
    <property type="match status" value="1"/>
</dbReference>
<comment type="caution">
    <text evidence="3">The sequence shown here is derived from an EMBL/GenBank/DDBJ whole genome shotgun (WGS) entry which is preliminary data.</text>
</comment>
<sequence>MADILGERVAASPDPTVDTRAYWEASNEGRLLIGRCKSCGEKHFYPRTRCPRCLAADTELVEATGNGTLYSYSVMRRAKVPYAVAYVALEEGVTMMTNIVGCSPDDLNIGMKVKVDFRVSENGQKVPMFRPA</sequence>
<reference evidence="3 4" key="2">
    <citation type="submission" date="2019-09" db="EMBL/GenBank/DDBJ databases">
        <title>Mesorhizobium sp. MaA-C15 isolated from Microcystis aeruginosa.</title>
        <authorList>
            <person name="Jeong S.E."/>
            <person name="Jin H.M."/>
            <person name="Jeon C.O."/>
        </authorList>
    </citation>
    <scope>NUCLEOTIDE SEQUENCE [LARGE SCALE GENOMIC DNA]</scope>
    <source>
        <strain evidence="3 4">MaA-C15</strain>
    </source>
</reference>
<accession>A0A5D4GQD1</accession>
<dbReference type="InterPro" id="IPR022002">
    <property type="entry name" value="ChsH2_Znr"/>
</dbReference>
<dbReference type="RefSeq" id="WP_148916075.1">
    <property type="nucleotide sequence ID" value="NZ_VSZS01000066.1"/>
</dbReference>
<keyword evidence="4" id="KW-1185">Reference proteome</keyword>
<dbReference type="Pfam" id="PF12172">
    <property type="entry name" value="zf-ChsH2"/>
    <property type="match status" value="1"/>
</dbReference>
<dbReference type="InterPro" id="IPR002878">
    <property type="entry name" value="ChsH2_C"/>
</dbReference>
<reference evidence="3 4" key="1">
    <citation type="submission" date="2019-08" db="EMBL/GenBank/DDBJ databases">
        <authorList>
            <person name="Seo Y.L."/>
        </authorList>
    </citation>
    <scope>NUCLEOTIDE SEQUENCE [LARGE SCALE GENOMIC DNA]</scope>
    <source>
        <strain evidence="3 4">MaA-C15</strain>
    </source>
</reference>
<proteinExistence type="predicted"/>
<evidence type="ECO:0000259" key="2">
    <source>
        <dbReference type="Pfam" id="PF12172"/>
    </source>
</evidence>
<evidence type="ECO:0000313" key="3">
    <source>
        <dbReference type="EMBL" id="TYR30538.1"/>
    </source>
</evidence>
<dbReference type="PANTHER" id="PTHR34075">
    <property type="entry name" value="BLR3430 PROTEIN"/>
    <property type="match status" value="1"/>
</dbReference>
<dbReference type="InterPro" id="IPR052513">
    <property type="entry name" value="Thioester_dehydratase-like"/>
</dbReference>
<dbReference type="Proteomes" id="UP000323258">
    <property type="component" value="Unassembled WGS sequence"/>
</dbReference>
<organism evidence="3 4">
    <name type="scientific">Neoaquamicrobium microcysteis</name>
    <dbReference type="NCBI Taxonomy" id="2682781"/>
    <lineage>
        <taxon>Bacteria</taxon>
        <taxon>Pseudomonadati</taxon>
        <taxon>Pseudomonadota</taxon>
        <taxon>Alphaproteobacteria</taxon>
        <taxon>Hyphomicrobiales</taxon>
        <taxon>Phyllobacteriaceae</taxon>
        <taxon>Neoaquamicrobium</taxon>
    </lineage>
</organism>
<dbReference type="SUPFAM" id="SSF50249">
    <property type="entry name" value="Nucleic acid-binding proteins"/>
    <property type="match status" value="1"/>
</dbReference>
<name>A0A5D4GQD1_9HYPH</name>
<dbReference type="OrthoDB" id="7595207at2"/>
<evidence type="ECO:0000259" key="1">
    <source>
        <dbReference type="Pfam" id="PF01796"/>
    </source>
</evidence>
<protein>
    <submittedName>
        <fullName evidence="3">Zn-ribbon domain-containing OB-fold protein</fullName>
    </submittedName>
</protein>
<gene>
    <name evidence="3" type="ORF">FY036_17650</name>
</gene>